<keyword evidence="2" id="KW-0479">Metal-binding</keyword>
<dbReference type="Pfam" id="PF00046">
    <property type="entry name" value="Homeodomain"/>
    <property type="match status" value="1"/>
</dbReference>
<evidence type="ECO:0000256" key="7">
    <source>
        <dbReference type="SAM" id="MobiDB-lite"/>
    </source>
</evidence>
<dbReference type="PROSITE" id="PS50071">
    <property type="entry name" value="HOMEOBOX_2"/>
    <property type="match status" value="1"/>
</dbReference>
<dbReference type="GO" id="GO:0046872">
    <property type="term" value="F:metal ion binding"/>
    <property type="evidence" value="ECO:0007669"/>
    <property type="project" value="UniProtKB-KW"/>
</dbReference>
<dbReference type="GO" id="GO:0000978">
    <property type="term" value="F:RNA polymerase II cis-regulatory region sequence-specific DNA binding"/>
    <property type="evidence" value="ECO:0007669"/>
    <property type="project" value="TreeGrafter"/>
</dbReference>
<feature type="compositionally biased region" description="Basic and acidic residues" evidence="7">
    <location>
        <begin position="131"/>
        <end position="149"/>
    </location>
</feature>
<evidence type="ECO:0000256" key="6">
    <source>
        <dbReference type="RuleBase" id="RU000682"/>
    </source>
</evidence>
<dbReference type="InterPro" id="IPR051968">
    <property type="entry name" value="ZnFinger_Homeobox_TR"/>
</dbReference>
<evidence type="ECO:0000256" key="1">
    <source>
        <dbReference type="ARBA" id="ARBA00004123"/>
    </source>
</evidence>
<evidence type="ECO:0000313" key="10">
    <source>
        <dbReference type="Proteomes" id="UP000265040"/>
    </source>
</evidence>
<dbReference type="InParanoid" id="A0A7N6AN15"/>
<dbReference type="Ensembl" id="ENSATET00000058450.1">
    <property type="protein sequence ID" value="ENSATEP00000050336.1"/>
    <property type="gene ID" value="ENSATEG00000029668.2"/>
</dbReference>
<comment type="subcellular location">
    <subcellularLocation>
        <location evidence="1 5 6">Nucleus</location>
    </subcellularLocation>
</comment>
<evidence type="ECO:0000256" key="4">
    <source>
        <dbReference type="ARBA" id="ARBA00022833"/>
    </source>
</evidence>
<organism evidence="9 10">
    <name type="scientific">Anabas testudineus</name>
    <name type="common">Climbing perch</name>
    <name type="synonym">Anthias testudineus</name>
    <dbReference type="NCBI Taxonomy" id="64144"/>
    <lineage>
        <taxon>Eukaryota</taxon>
        <taxon>Metazoa</taxon>
        <taxon>Chordata</taxon>
        <taxon>Craniata</taxon>
        <taxon>Vertebrata</taxon>
        <taxon>Euteleostomi</taxon>
        <taxon>Actinopterygii</taxon>
        <taxon>Neopterygii</taxon>
        <taxon>Teleostei</taxon>
        <taxon>Neoteleostei</taxon>
        <taxon>Acanthomorphata</taxon>
        <taxon>Anabantaria</taxon>
        <taxon>Anabantiformes</taxon>
        <taxon>Anabantoidei</taxon>
        <taxon>Anabantidae</taxon>
        <taxon>Anabas</taxon>
    </lineage>
</organism>
<feature type="compositionally biased region" description="Polar residues" evidence="7">
    <location>
        <begin position="150"/>
        <end position="159"/>
    </location>
</feature>
<dbReference type="SUPFAM" id="SSF46689">
    <property type="entry name" value="Homeodomain-like"/>
    <property type="match status" value="1"/>
</dbReference>
<feature type="compositionally biased region" description="Polar residues" evidence="7">
    <location>
        <begin position="56"/>
        <end position="66"/>
    </location>
</feature>
<dbReference type="InterPro" id="IPR001356">
    <property type="entry name" value="HD"/>
</dbReference>
<reference evidence="9" key="1">
    <citation type="submission" date="2021-04" db="EMBL/GenBank/DDBJ databases">
        <authorList>
            <consortium name="Wellcome Sanger Institute Data Sharing"/>
        </authorList>
    </citation>
    <scope>NUCLEOTIDE SEQUENCE [LARGE SCALE GENOMIC DNA]</scope>
</reference>
<keyword evidence="5 6" id="KW-0539">Nucleus</keyword>
<evidence type="ECO:0000259" key="8">
    <source>
        <dbReference type="PROSITE" id="PS50071"/>
    </source>
</evidence>
<evidence type="ECO:0000313" key="9">
    <source>
        <dbReference type="Ensembl" id="ENSATEP00000050336.1"/>
    </source>
</evidence>
<evidence type="ECO:0000256" key="5">
    <source>
        <dbReference type="PROSITE-ProRule" id="PRU00108"/>
    </source>
</evidence>
<keyword evidence="5 6" id="KW-0238">DNA-binding</keyword>
<dbReference type="GO" id="GO:0000981">
    <property type="term" value="F:DNA-binding transcription factor activity, RNA polymerase II-specific"/>
    <property type="evidence" value="ECO:0007669"/>
    <property type="project" value="TreeGrafter"/>
</dbReference>
<protein>
    <recommendedName>
        <fullName evidence="8">Homeobox domain-containing protein</fullName>
    </recommendedName>
</protein>
<name>A0A7N6AN15_ANATE</name>
<reference evidence="9" key="2">
    <citation type="submission" date="2025-08" db="UniProtKB">
        <authorList>
            <consortium name="Ensembl"/>
        </authorList>
    </citation>
    <scope>IDENTIFICATION</scope>
</reference>
<dbReference type="Proteomes" id="UP000265040">
    <property type="component" value="Chromosome 6"/>
</dbReference>
<evidence type="ECO:0000256" key="3">
    <source>
        <dbReference type="ARBA" id="ARBA00022737"/>
    </source>
</evidence>
<keyword evidence="10" id="KW-1185">Reference proteome</keyword>
<dbReference type="GeneTree" id="ENSGT00940000156149"/>
<feature type="region of interest" description="Disordered" evidence="7">
    <location>
        <begin position="1"/>
        <end position="40"/>
    </location>
</feature>
<proteinExistence type="predicted"/>
<feature type="domain" description="Homeobox" evidence="8">
    <location>
        <begin position="72"/>
        <end position="132"/>
    </location>
</feature>
<keyword evidence="5 6" id="KW-0371">Homeobox</keyword>
<keyword evidence="3" id="KW-0677">Repeat</keyword>
<dbReference type="CDD" id="cd00086">
    <property type="entry name" value="homeodomain"/>
    <property type="match status" value="1"/>
</dbReference>
<sequence length="159" mass="17802">SFSYGASPPLSSCDAVCGPPDPTLDRLNTTRATTTTQPSPAKSVFATQSCCAGSSISTQPYPNRTAVSKIHRGRRSSRTRFTEQQLETLQEVFEATPYPREEEYDKLSALLSLPNRVIVVWFQNARQRARKNQERGTDDGFEGKNHSDWGETQTLQQHH</sequence>
<dbReference type="InterPro" id="IPR009057">
    <property type="entry name" value="Homeodomain-like_sf"/>
</dbReference>
<feature type="compositionally biased region" description="Low complexity" evidence="7">
    <location>
        <begin position="25"/>
        <end position="36"/>
    </location>
</feature>
<dbReference type="GO" id="GO:0045664">
    <property type="term" value="P:regulation of neuron differentiation"/>
    <property type="evidence" value="ECO:0007669"/>
    <property type="project" value="TreeGrafter"/>
</dbReference>
<dbReference type="AlphaFoldDB" id="A0A7N6AN15"/>
<dbReference type="SMART" id="SM00389">
    <property type="entry name" value="HOX"/>
    <property type="match status" value="1"/>
</dbReference>
<keyword evidence="4" id="KW-0862">Zinc</keyword>
<feature type="region of interest" description="Disordered" evidence="7">
    <location>
        <begin position="56"/>
        <end position="81"/>
    </location>
</feature>
<reference evidence="9" key="3">
    <citation type="submission" date="2025-09" db="UniProtKB">
        <authorList>
            <consortium name="Ensembl"/>
        </authorList>
    </citation>
    <scope>IDENTIFICATION</scope>
</reference>
<dbReference type="PANTHER" id="PTHR45891:SF4">
    <property type="entry name" value="ZINC FINGER HOMEOBOX PROTEIN 3"/>
    <property type="match status" value="1"/>
</dbReference>
<evidence type="ECO:0000256" key="2">
    <source>
        <dbReference type="ARBA" id="ARBA00022723"/>
    </source>
</evidence>
<feature type="region of interest" description="Disordered" evidence="7">
    <location>
        <begin position="128"/>
        <end position="159"/>
    </location>
</feature>
<accession>A0A7N6AN15</accession>
<dbReference type="GO" id="GO:0005634">
    <property type="term" value="C:nucleus"/>
    <property type="evidence" value="ECO:0007669"/>
    <property type="project" value="UniProtKB-SubCell"/>
</dbReference>
<dbReference type="Gene3D" id="1.10.10.60">
    <property type="entry name" value="Homeodomain-like"/>
    <property type="match status" value="1"/>
</dbReference>
<feature type="DNA-binding region" description="Homeobox" evidence="5">
    <location>
        <begin position="74"/>
        <end position="133"/>
    </location>
</feature>
<dbReference type="PANTHER" id="PTHR45891">
    <property type="entry name" value="ZINC FINGER HOMEOBOX PROTEIN"/>
    <property type="match status" value="1"/>
</dbReference>
<feature type="compositionally biased region" description="Basic residues" evidence="7">
    <location>
        <begin position="69"/>
        <end position="78"/>
    </location>
</feature>